<comment type="caution">
    <text evidence="1">The sequence shown here is derived from an EMBL/GenBank/DDBJ whole genome shotgun (WGS) entry which is preliminary data.</text>
</comment>
<feature type="non-terminal residue" evidence="1">
    <location>
        <position position="559"/>
    </location>
</feature>
<protein>
    <submittedName>
        <fullName evidence="1">2205_t:CDS:1</fullName>
    </submittedName>
</protein>
<evidence type="ECO:0000313" key="2">
    <source>
        <dbReference type="Proteomes" id="UP000789525"/>
    </source>
</evidence>
<dbReference type="EMBL" id="CAJVPT010031701">
    <property type="protein sequence ID" value="CAG8698834.1"/>
    <property type="molecule type" value="Genomic_DNA"/>
</dbReference>
<dbReference type="Proteomes" id="UP000789525">
    <property type="component" value="Unassembled WGS sequence"/>
</dbReference>
<sequence>VKQRPDNVEEGGKGCSEGIVGYYRVAKSRNANLTLANFLPRKSTPHSTATTTSHRLFRNSSYRKQRVKHCSRGRHETMVHVKSFLPDPPELPPTNIHAFFIEPRETVDKDYVFLIDGLTGEQWTRSYFKERVDRARTALDMGVERKGLGLVQSNMVAILSENCIEYVTLIHALCSLAVPFAPCSAYATPYELAHSLRLSGASHLFVHSDKLKIGLQAAKEVGIPASKVYVLQGKAPQGFITLQQLIKRVELEKIPIVPIKPVTANQLAFVLFSSGTTGLPKERCMDGNDNGIRFSPPEGHNPVLMGYLPIYHTFGLHTICLRSLLAPATIVIIPRWNTDLVLDLIPKYRVTTLPSVPSIIHQLASSPKLAKTDMSSVLAVTSGAAYLPLPLADKIQGKVGTKSPVLTGYGLSEVGQLGGKWTRVPDSTGALIPGMEARTVREDGTEADYNESGELWLKGKNVAMGYYRNPKATAETTSAWGSSASVSNSRSPISQEVSSSDDLRWRDVMNANSKRLSKRIHRESRISVASTSSNFFGGGGDIPSPIDIPPMPTPITPMT</sequence>
<accession>A0ACA9P9I1</accession>
<evidence type="ECO:0000313" key="1">
    <source>
        <dbReference type="EMBL" id="CAG8698834.1"/>
    </source>
</evidence>
<gene>
    <name evidence="1" type="ORF">ACOLOM_LOCUS10150</name>
</gene>
<feature type="non-terminal residue" evidence="1">
    <location>
        <position position="1"/>
    </location>
</feature>
<reference evidence="1" key="1">
    <citation type="submission" date="2021-06" db="EMBL/GenBank/DDBJ databases">
        <authorList>
            <person name="Kallberg Y."/>
            <person name="Tangrot J."/>
            <person name="Rosling A."/>
        </authorList>
    </citation>
    <scope>NUCLEOTIDE SEQUENCE</scope>
    <source>
        <strain evidence="1">CL356</strain>
    </source>
</reference>
<organism evidence="1 2">
    <name type="scientific">Acaulospora colombiana</name>
    <dbReference type="NCBI Taxonomy" id="27376"/>
    <lineage>
        <taxon>Eukaryota</taxon>
        <taxon>Fungi</taxon>
        <taxon>Fungi incertae sedis</taxon>
        <taxon>Mucoromycota</taxon>
        <taxon>Glomeromycotina</taxon>
        <taxon>Glomeromycetes</taxon>
        <taxon>Diversisporales</taxon>
        <taxon>Acaulosporaceae</taxon>
        <taxon>Acaulospora</taxon>
    </lineage>
</organism>
<name>A0ACA9P9I1_9GLOM</name>
<proteinExistence type="predicted"/>
<keyword evidence="2" id="KW-1185">Reference proteome</keyword>